<protein>
    <submittedName>
        <fullName evidence="1">Uncharacterized protein</fullName>
    </submittedName>
</protein>
<dbReference type="RefSeq" id="XP_056044389.1">
    <property type="nucleotide sequence ID" value="XM_056191648.1"/>
</dbReference>
<sequence>MWMRAHMRSSTTTAQSGYVYGFNCNQRGHECDSIDNSRRTLARTVQALTDMRNQTYRDLFLDFNGVVRDASCVCGPYLPMARPCILTSAGSRSPGARCSIFLLTIAGEVDSYKSVTCTLSYNGLDQTAMKARLMEICSTVRKVCTRIATIDNNGKQPRCTFLIKQGLIFKHYMHTCFTYTPSRVLAQIRSFKGLSK</sequence>
<gene>
    <name evidence="1" type="ORF">POJ06DRAFT_84508</name>
</gene>
<accession>A0AAD7QT02</accession>
<dbReference type="AlphaFoldDB" id="A0AAD7QT02"/>
<dbReference type="Proteomes" id="UP001217417">
    <property type="component" value="Unassembled WGS sequence"/>
</dbReference>
<evidence type="ECO:0000313" key="2">
    <source>
        <dbReference type="Proteomes" id="UP001217417"/>
    </source>
</evidence>
<proteinExistence type="predicted"/>
<dbReference type="EMBL" id="JARPMG010000004">
    <property type="protein sequence ID" value="KAJ8100939.1"/>
    <property type="molecule type" value="Genomic_DNA"/>
</dbReference>
<evidence type="ECO:0000313" key="1">
    <source>
        <dbReference type="EMBL" id="KAJ8100939.1"/>
    </source>
</evidence>
<keyword evidence="2" id="KW-1185">Reference proteome</keyword>
<organism evidence="1 2">
    <name type="scientific">Lipomyces tetrasporus</name>
    <dbReference type="NCBI Taxonomy" id="54092"/>
    <lineage>
        <taxon>Eukaryota</taxon>
        <taxon>Fungi</taxon>
        <taxon>Dikarya</taxon>
        <taxon>Ascomycota</taxon>
        <taxon>Saccharomycotina</taxon>
        <taxon>Lipomycetes</taxon>
        <taxon>Lipomycetales</taxon>
        <taxon>Lipomycetaceae</taxon>
        <taxon>Lipomyces</taxon>
    </lineage>
</organism>
<dbReference type="GeneID" id="80886814"/>
<name>A0AAD7QT02_9ASCO</name>
<comment type="caution">
    <text evidence="1">The sequence shown here is derived from an EMBL/GenBank/DDBJ whole genome shotgun (WGS) entry which is preliminary data.</text>
</comment>
<reference evidence="1" key="1">
    <citation type="submission" date="2023-03" db="EMBL/GenBank/DDBJ databases">
        <title>Near-Complete genome sequence of Lipomyces tetrasporous NRRL Y-64009, an oleaginous yeast capable of growing on lignocellulosic hydrolysates.</title>
        <authorList>
            <consortium name="Lawrence Berkeley National Laboratory"/>
            <person name="Jagtap S.S."/>
            <person name="Liu J.-J."/>
            <person name="Walukiewicz H.E."/>
            <person name="Pangilinan J."/>
            <person name="Lipzen A."/>
            <person name="Ahrendt S."/>
            <person name="Koriabine M."/>
            <person name="Cobaugh K."/>
            <person name="Salamov A."/>
            <person name="Yoshinaga Y."/>
            <person name="Ng V."/>
            <person name="Daum C."/>
            <person name="Grigoriev I.V."/>
            <person name="Slininger P.J."/>
            <person name="Dien B.S."/>
            <person name="Jin Y.-S."/>
            <person name="Rao C.V."/>
        </authorList>
    </citation>
    <scope>NUCLEOTIDE SEQUENCE</scope>
    <source>
        <strain evidence="1">NRRL Y-64009</strain>
    </source>
</reference>